<dbReference type="InterPro" id="IPR036237">
    <property type="entry name" value="Xyl_isomerase-like_sf"/>
</dbReference>
<dbReference type="SUPFAM" id="SSF51658">
    <property type="entry name" value="Xylose isomerase-like"/>
    <property type="match status" value="1"/>
</dbReference>
<dbReference type="AlphaFoldDB" id="A0A840AM40"/>
<dbReference type="PANTHER" id="PTHR12110">
    <property type="entry name" value="HYDROXYPYRUVATE ISOMERASE"/>
    <property type="match status" value="1"/>
</dbReference>
<gene>
    <name evidence="2" type="ORF">GGR25_001701</name>
</gene>
<proteinExistence type="predicted"/>
<dbReference type="Gene3D" id="3.20.20.150">
    <property type="entry name" value="Divalent-metal-dependent TIM barrel enzymes"/>
    <property type="match status" value="1"/>
</dbReference>
<comment type="caution">
    <text evidence="2">The sequence shown here is derived from an EMBL/GenBank/DDBJ whole genome shotgun (WGS) entry which is preliminary data.</text>
</comment>
<dbReference type="Proteomes" id="UP000553963">
    <property type="component" value="Unassembled WGS sequence"/>
</dbReference>
<dbReference type="Pfam" id="PF01261">
    <property type="entry name" value="AP_endonuc_2"/>
    <property type="match status" value="1"/>
</dbReference>
<dbReference type="PANTHER" id="PTHR12110:SF41">
    <property type="entry name" value="INOSOSE DEHYDRATASE"/>
    <property type="match status" value="1"/>
</dbReference>
<feature type="domain" description="Xylose isomerase-like TIM barrel" evidence="1">
    <location>
        <begin position="26"/>
        <end position="231"/>
    </location>
</feature>
<keyword evidence="3" id="KW-1185">Reference proteome</keyword>
<evidence type="ECO:0000259" key="1">
    <source>
        <dbReference type="Pfam" id="PF01261"/>
    </source>
</evidence>
<evidence type="ECO:0000313" key="2">
    <source>
        <dbReference type="EMBL" id="MBB3930662.1"/>
    </source>
</evidence>
<name>A0A840AM40_9HYPH</name>
<evidence type="ECO:0000313" key="3">
    <source>
        <dbReference type="Proteomes" id="UP000553963"/>
    </source>
</evidence>
<reference evidence="2 3" key="1">
    <citation type="submission" date="2020-08" db="EMBL/GenBank/DDBJ databases">
        <title>Genomic Encyclopedia of Type Strains, Phase IV (KMG-IV): sequencing the most valuable type-strain genomes for metagenomic binning, comparative biology and taxonomic classification.</title>
        <authorList>
            <person name="Goeker M."/>
        </authorList>
    </citation>
    <scope>NUCLEOTIDE SEQUENCE [LARGE SCALE GENOMIC DNA]</scope>
    <source>
        <strain evidence="2 3">DSM 25966</strain>
    </source>
</reference>
<accession>A0A840AM40</accession>
<dbReference type="RefSeq" id="WP_183398299.1">
    <property type="nucleotide sequence ID" value="NZ_JACIDS010000002.1"/>
</dbReference>
<dbReference type="EMBL" id="JACIDS010000002">
    <property type="protein sequence ID" value="MBB3930662.1"/>
    <property type="molecule type" value="Genomic_DNA"/>
</dbReference>
<dbReference type="GO" id="GO:0016853">
    <property type="term" value="F:isomerase activity"/>
    <property type="evidence" value="ECO:0007669"/>
    <property type="project" value="UniProtKB-KW"/>
</dbReference>
<dbReference type="InterPro" id="IPR013022">
    <property type="entry name" value="Xyl_isomerase-like_TIM-brl"/>
</dbReference>
<dbReference type="InterPro" id="IPR050312">
    <property type="entry name" value="IolE/XylAMocC-like"/>
</dbReference>
<protein>
    <submittedName>
        <fullName evidence="2">Sugar phosphate isomerase/epimerase</fullName>
    </submittedName>
</protein>
<sequence length="251" mass="27216">MVNHTISFQLYSARNFPPLETVLEGLATIGYDAVEPYYPLYGDDPAGYRAKVDAVGLKTPTFHAPLTGVTGETSRFIDIAGTIGAETIVVPYLVAEERPTTIDGWKELHARLATAAATAKAAGFGLAWHNHDFEYFKLVGGTRPIDYLLGGDVKAELDIGWVVRAGENPANEIDRLATQTIAYHIKDLAPAGTTVEDGWADVGHGIVDWKALKTHIDDAVDAKVLVAEHDNPADWKRFATRSFASIKSLLA</sequence>
<keyword evidence="2" id="KW-0413">Isomerase</keyword>
<organism evidence="2 3">
    <name type="scientific">Kaistia hirudinis</name>
    <dbReference type="NCBI Taxonomy" id="1293440"/>
    <lineage>
        <taxon>Bacteria</taxon>
        <taxon>Pseudomonadati</taxon>
        <taxon>Pseudomonadota</taxon>
        <taxon>Alphaproteobacteria</taxon>
        <taxon>Hyphomicrobiales</taxon>
        <taxon>Kaistiaceae</taxon>
        <taxon>Kaistia</taxon>
    </lineage>
</organism>